<dbReference type="EMBL" id="JBHUPG010000019">
    <property type="protein sequence ID" value="MFD2912161.1"/>
    <property type="molecule type" value="Genomic_DNA"/>
</dbReference>
<gene>
    <name evidence="2" type="ORF">ACFS5P_09770</name>
</gene>
<accession>A0ABW5ZI12</accession>
<organism evidence="2 3">
    <name type="scientific">Jeotgalibacillus terrae</name>
    <dbReference type="NCBI Taxonomy" id="587735"/>
    <lineage>
        <taxon>Bacteria</taxon>
        <taxon>Bacillati</taxon>
        <taxon>Bacillota</taxon>
        <taxon>Bacilli</taxon>
        <taxon>Bacillales</taxon>
        <taxon>Caryophanaceae</taxon>
        <taxon>Jeotgalibacillus</taxon>
    </lineage>
</organism>
<dbReference type="Pfam" id="PF13338">
    <property type="entry name" value="AbiEi_4"/>
    <property type="match status" value="1"/>
</dbReference>
<evidence type="ECO:0000313" key="2">
    <source>
        <dbReference type="EMBL" id="MFD2912161.1"/>
    </source>
</evidence>
<name>A0ABW5ZI12_9BACL</name>
<keyword evidence="3" id="KW-1185">Reference proteome</keyword>
<evidence type="ECO:0000313" key="3">
    <source>
        <dbReference type="Proteomes" id="UP001597561"/>
    </source>
</evidence>
<dbReference type="RefSeq" id="WP_204728730.1">
    <property type="nucleotide sequence ID" value="NZ_JAFBDK010000005.1"/>
</dbReference>
<protein>
    <submittedName>
        <fullName evidence="2">Type IV toxin-antitoxin system AbiEi family antitoxin domain-containing protein</fullName>
    </submittedName>
</protein>
<dbReference type="InterPro" id="IPR025159">
    <property type="entry name" value="AbiEi_N"/>
</dbReference>
<reference evidence="3" key="1">
    <citation type="journal article" date="2019" name="Int. J. Syst. Evol. Microbiol.">
        <title>The Global Catalogue of Microorganisms (GCM) 10K type strain sequencing project: providing services to taxonomists for standard genome sequencing and annotation.</title>
        <authorList>
            <consortium name="The Broad Institute Genomics Platform"/>
            <consortium name="The Broad Institute Genome Sequencing Center for Infectious Disease"/>
            <person name="Wu L."/>
            <person name="Ma J."/>
        </authorList>
    </citation>
    <scope>NUCLEOTIDE SEQUENCE [LARGE SCALE GENOMIC DNA]</scope>
    <source>
        <strain evidence="3">KCTC 13528</strain>
    </source>
</reference>
<sequence>MNYHEQLERLIADNNGIVGTNEVEQQGIPRHYLTPLVREGKLDRVSHGVYVTPDTFEDEMYMLQMKSPKVIFSHETALFFHDLTDRDPTEWSVTVPSGYNATKLRNSGIQVFSVKKSLHLVGTTKVETFFGRKVTAYDKERTICDIVRNRNNMDIAILTDALKRYVSSKNKDIPLLMHYAKELRVQKILRSYLEILL</sequence>
<comment type="caution">
    <text evidence="2">The sequence shown here is derived from an EMBL/GenBank/DDBJ whole genome shotgun (WGS) entry which is preliminary data.</text>
</comment>
<feature type="domain" description="AbiEi antitoxin N-terminal" evidence="1">
    <location>
        <begin position="5"/>
        <end position="52"/>
    </location>
</feature>
<evidence type="ECO:0000259" key="1">
    <source>
        <dbReference type="Pfam" id="PF13338"/>
    </source>
</evidence>
<dbReference type="Proteomes" id="UP001597561">
    <property type="component" value="Unassembled WGS sequence"/>
</dbReference>
<proteinExistence type="predicted"/>